<protein>
    <submittedName>
        <fullName evidence="2">Uncharacterized protein</fullName>
    </submittedName>
</protein>
<keyword evidence="3" id="KW-1185">Reference proteome</keyword>
<evidence type="ECO:0000256" key="1">
    <source>
        <dbReference type="SAM" id="Phobius"/>
    </source>
</evidence>
<accession>A0A9Q1EQF1</accession>
<dbReference type="OrthoDB" id="9945328at2759"/>
<dbReference type="InterPro" id="IPR024831">
    <property type="entry name" value="Uroplakin-3"/>
</dbReference>
<dbReference type="PANTHER" id="PTHR15446:SF2">
    <property type="entry name" value="UROPLAKIN-3B-LIKE PROTEIN 1-RELATED"/>
    <property type="match status" value="1"/>
</dbReference>
<dbReference type="AlphaFoldDB" id="A0A9Q1EQF1"/>
<keyword evidence="1" id="KW-0812">Transmembrane</keyword>
<evidence type="ECO:0000313" key="2">
    <source>
        <dbReference type="EMBL" id="KAJ8343024.1"/>
    </source>
</evidence>
<feature type="transmembrane region" description="Helical" evidence="1">
    <location>
        <begin position="65"/>
        <end position="89"/>
    </location>
</feature>
<proteinExistence type="predicted"/>
<dbReference type="PANTHER" id="PTHR15446">
    <property type="entry name" value="UROPLAKIN III"/>
    <property type="match status" value="1"/>
</dbReference>
<comment type="caution">
    <text evidence="2">The sequence shown here is derived from an EMBL/GenBank/DDBJ whole genome shotgun (WGS) entry which is preliminary data.</text>
</comment>
<reference evidence="2" key="1">
    <citation type="journal article" date="2023" name="Science">
        <title>Genome structures resolve the early diversification of teleost fishes.</title>
        <authorList>
            <person name="Parey E."/>
            <person name="Louis A."/>
            <person name="Montfort J."/>
            <person name="Bouchez O."/>
            <person name="Roques C."/>
            <person name="Iampietro C."/>
            <person name="Lluch J."/>
            <person name="Castinel A."/>
            <person name="Donnadieu C."/>
            <person name="Desvignes T."/>
            <person name="Floi Bucao C."/>
            <person name="Jouanno E."/>
            <person name="Wen M."/>
            <person name="Mejri S."/>
            <person name="Dirks R."/>
            <person name="Jansen H."/>
            <person name="Henkel C."/>
            <person name="Chen W.J."/>
            <person name="Zahm M."/>
            <person name="Cabau C."/>
            <person name="Klopp C."/>
            <person name="Thompson A.W."/>
            <person name="Robinson-Rechavi M."/>
            <person name="Braasch I."/>
            <person name="Lecointre G."/>
            <person name="Bobe J."/>
            <person name="Postlethwait J.H."/>
            <person name="Berthelot C."/>
            <person name="Roest Crollius H."/>
            <person name="Guiguen Y."/>
        </authorList>
    </citation>
    <scope>NUCLEOTIDE SEQUENCE</scope>
    <source>
        <strain evidence="2">WJC10195</strain>
    </source>
</reference>
<organism evidence="2 3">
    <name type="scientific">Synaphobranchus kaupii</name>
    <name type="common">Kaup's arrowtooth eel</name>
    <dbReference type="NCBI Taxonomy" id="118154"/>
    <lineage>
        <taxon>Eukaryota</taxon>
        <taxon>Metazoa</taxon>
        <taxon>Chordata</taxon>
        <taxon>Craniata</taxon>
        <taxon>Vertebrata</taxon>
        <taxon>Euteleostomi</taxon>
        <taxon>Actinopterygii</taxon>
        <taxon>Neopterygii</taxon>
        <taxon>Teleostei</taxon>
        <taxon>Anguilliformes</taxon>
        <taxon>Synaphobranchidae</taxon>
        <taxon>Synaphobranchus</taxon>
    </lineage>
</organism>
<gene>
    <name evidence="2" type="ORF">SKAU_G00329520</name>
</gene>
<keyword evidence="1" id="KW-1133">Transmembrane helix</keyword>
<keyword evidence="1" id="KW-0472">Membrane</keyword>
<sequence>MPVITPFDLVGKITANTAVLLAPLCYFNDVNCTSETCVIYLVPAIGSAKSFGTIDDGLGGRSPSMIAITTILSIILCLLLTLLIIALVYGSRHEPEPMTVLGSLRIRRYNTHHMKDPVPQVNPSFEGNMKRYTTSEVLPNVDSAVDHQNSVQLRRYKNDHFSEESQTT</sequence>
<evidence type="ECO:0000313" key="3">
    <source>
        <dbReference type="Proteomes" id="UP001152622"/>
    </source>
</evidence>
<dbReference type="Proteomes" id="UP001152622">
    <property type="component" value="Chromosome 14"/>
</dbReference>
<name>A0A9Q1EQF1_SYNKA</name>
<dbReference type="GO" id="GO:0016020">
    <property type="term" value="C:membrane"/>
    <property type="evidence" value="ECO:0007669"/>
    <property type="project" value="TreeGrafter"/>
</dbReference>
<dbReference type="EMBL" id="JAINUF010000014">
    <property type="protein sequence ID" value="KAJ8343024.1"/>
    <property type="molecule type" value="Genomic_DNA"/>
</dbReference>